<dbReference type="InterPro" id="IPR027417">
    <property type="entry name" value="P-loop_NTPase"/>
</dbReference>
<dbReference type="RefSeq" id="WP_095370842.1">
    <property type="nucleotide sequence ID" value="NZ_CP022983.1"/>
</dbReference>
<dbReference type="Gene3D" id="3.40.50.300">
    <property type="entry name" value="P-loop containing nucleotide triphosphate hydrolases"/>
    <property type="match status" value="1"/>
</dbReference>
<gene>
    <name evidence="4" type="primary">cobQ</name>
    <name evidence="7" type="ORF">CKF48_08020</name>
</gene>
<dbReference type="SUPFAM" id="SSF52317">
    <property type="entry name" value="Class I glutamine amidotransferase-like"/>
    <property type="match status" value="1"/>
</dbReference>
<proteinExistence type="inferred from homology"/>
<dbReference type="InterPro" id="IPR011698">
    <property type="entry name" value="GATase_3"/>
</dbReference>
<dbReference type="Proteomes" id="UP000215137">
    <property type="component" value="Chromosome"/>
</dbReference>
<evidence type="ECO:0000313" key="7">
    <source>
        <dbReference type="EMBL" id="ASV67268.1"/>
    </source>
</evidence>
<dbReference type="UniPathway" id="UPA00148"/>
<evidence type="ECO:0000313" key="8">
    <source>
        <dbReference type="Proteomes" id="UP000215137"/>
    </source>
</evidence>
<organism evidence="7 8">
    <name type="scientific">Cytobacillus kochii</name>
    <dbReference type="NCBI Taxonomy" id="859143"/>
    <lineage>
        <taxon>Bacteria</taxon>
        <taxon>Bacillati</taxon>
        <taxon>Bacillota</taxon>
        <taxon>Bacilli</taxon>
        <taxon>Bacillales</taxon>
        <taxon>Bacillaceae</taxon>
        <taxon>Cytobacillus</taxon>
    </lineage>
</organism>
<dbReference type="InterPro" id="IPR004459">
    <property type="entry name" value="CobQ_synth"/>
</dbReference>
<dbReference type="NCBIfam" id="TIGR00313">
    <property type="entry name" value="cobQ"/>
    <property type="match status" value="1"/>
</dbReference>
<dbReference type="OrthoDB" id="9808302at2"/>
<feature type="active site" evidence="4">
    <location>
        <position position="435"/>
    </location>
</feature>
<dbReference type="KEGG" id="bko:CKF48_08020"/>
<dbReference type="PANTHER" id="PTHR21343:SF1">
    <property type="entry name" value="COBYRIC ACID SYNTHASE"/>
    <property type="match status" value="1"/>
</dbReference>
<dbReference type="SUPFAM" id="SSF52540">
    <property type="entry name" value="P-loop containing nucleoside triphosphate hydrolases"/>
    <property type="match status" value="1"/>
</dbReference>
<dbReference type="InterPro" id="IPR029062">
    <property type="entry name" value="Class_I_gatase-like"/>
</dbReference>
<comment type="function">
    <text evidence="4">Catalyzes amidations at positions B, D, E, and G on adenosylcobyrinic A,C-diamide. NH(2) groups are provided by glutamine, and one molecule of ATP is hydrogenolyzed for each amidation.</text>
</comment>
<dbReference type="HAMAP" id="MF_00028">
    <property type="entry name" value="CobQ"/>
    <property type="match status" value="1"/>
</dbReference>
<feature type="domain" description="CobQ/CobB/MinD/ParA nucleotide binding" evidence="5">
    <location>
        <begin position="4"/>
        <end position="228"/>
    </location>
</feature>
<feature type="domain" description="CobB/CobQ-like glutamine amidotransferase" evidence="6">
    <location>
        <begin position="250"/>
        <end position="443"/>
    </location>
</feature>
<dbReference type="GO" id="GO:0003824">
    <property type="term" value="F:catalytic activity"/>
    <property type="evidence" value="ECO:0007669"/>
    <property type="project" value="InterPro"/>
</dbReference>
<evidence type="ECO:0000256" key="3">
    <source>
        <dbReference type="ARBA" id="ARBA00022962"/>
    </source>
</evidence>
<comment type="similarity">
    <text evidence="4">Belongs to the CobB/CobQ family. CobQ subfamily.</text>
</comment>
<keyword evidence="2 4" id="KW-0169">Cobalamin biosynthesis</keyword>
<reference evidence="7 8" key="1">
    <citation type="submission" date="2017-08" db="EMBL/GenBank/DDBJ databases">
        <title>Complete Genome Sequence of Bacillus kochii Oregon-R-modENCODE STRAIN BDGP4, isolated from Drosophila melanogaster gut.</title>
        <authorList>
            <person name="Wan K.H."/>
            <person name="Yu C."/>
            <person name="Park S."/>
            <person name="Hammonds A.S."/>
            <person name="Booth B.W."/>
            <person name="Celniker S.E."/>
        </authorList>
    </citation>
    <scope>NUCLEOTIDE SEQUENCE [LARGE SCALE GENOMIC DNA]</scope>
    <source>
        <strain evidence="7 8">BDGP4</strain>
    </source>
</reference>
<comment type="pathway">
    <text evidence="1 4">Cofactor biosynthesis; adenosylcobalamin biosynthesis.</text>
</comment>
<dbReference type="Gene3D" id="3.40.50.880">
    <property type="match status" value="1"/>
</dbReference>
<dbReference type="GO" id="GO:0009236">
    <property type="term" value="P:cobalamin biosynthetic process"/>
    <property type="evidence" value="ECO:0007669"/>
    <property type="project" value="UniProtKB-UniRule"/>
</dbReference>
<dbReference type="Pfam" id="PF07685">
    <property type="entry name" value="GATase_3"/>
    <property type="match status" value="1"/>
</dbReference>
<dbReference type="CDD" id="cd05389">
    <property type="entry name" value="CobQ_N"/>
    <property type="match status" value="1"/>
</dbReference>
<evidence type="ECO:0000256" key="2">
    <source>
        <dbReference type="ARBA" id="ARBA00022573"/>
    </source>
</evidence>
<dbReference type="PANTHER" id="PTHR21343">
    <property type="entry name" value="DETHIOBIOTIN SYNTHETASE"/>
    <property type="match status" value="1"/>
</dbReference>
<dbReference type="GO" id="GO:0015420">
    <property type="term" value="F:ABC-type vitamin B12 transporter activity"/>
    <property type="evidence" value="ECO:0007669"/>
    <property type="project" value="UniProtKB-UniRule"/>
</dbReference>
<feature type="active site" description="Nucleophile" evidence="4">
    <location>
        <position position="329"/>
    </location>
</feature>
<evidence type="ECO:0000256" key="1">
    <source>
        <dbReference type="ARBA" id="ARBA00004953"/>
    </source>
</evidence>
<dbReference type="NCBIfam" id="NF001989">
    <property type="entry name" value="PRK00784.1"/>
    <property type="match status" value="1"/>
</dbReference>
<evidence type="ECO:0000256" key="4">
    <source>
        <dbReference type="HAMAP-Rule" id="MF_00028"/>
    </source>
</evidence>
<dbReference type="CDD" id="cd01750">
    <property type="entry name" value="GATase1_CobQ"/>
    <property type="match status" value="1"/>
</dbReference>
<name>A0A248TGE1_9BACI</name>
<sequence length="500" mass="55746">MKGLMVVGTASDVGKSMIATAICRALVEEGVRVAPFKSQNMSNNSYVTKDGKEIGRAQGVQAEAAKIEATVYMNPILLKPTSDSTSEVVLFGKAETIQSGRDYRASFYEKGLEAIKIALNKLENTYDAIVMEGAGSPVEINLKDRELVNMKVAEMADVPVLLVADIDRGGVFASIVGTLSLLEESERSRVKAIIINKFRGDLSLFADGKKWIEDHCGIPVIGVMPYLHHHMIDAEDSLSIQVSKKDNPIDIAIFKPPYLSNFTDMDPFLYEDDVSFRWVNHSDEMGMPDAVILPGTKSTIHDWQYFCDRKLDKWLKHYIENGGRVIGICGGFQMLGRRLADPYGADTGIKGKEINGLGVIPADTTFITEKTTIQVEGTLHPKLKGSFVQSLKGYEIHLGETVVENHDRHYFLKKADGHYDGYTSKGGKVIGTYMHHVFHHDEWRAHWLNQIRVDKGLPLKDPVYISTKKDKKYAELAAHFKSNVDFNLLKEIIGIEDHTL</sequence>
<dbReference type="InterPro" id="IPR047045">
    <property type="entry name" value="CobQ_N"/>
</dbReference>
<dbReference type="EMBL" id="CP022983">
    <property type="protein sequence ID" value="ASV67268.1"/>
    <property type="molecule type" value="Genomic_DNA"/>
</dbReference>
<keyword evidence="3 4" id="KW-0315">Glutamine amidotransferase</keyword>
<dbReference type="PROSITE" id="PS51274">
    <property type="entry name" value="GATASE_COBBQ"/>
    <property type="match status" value="1"/>
</dbReference>
<accession>A0A248TGE1</accession>
<dbReference type="AlphaFoldDB" id="A0A248TGE1"/>
<keyword evidence="8" id="KW-1185">Reference proteome</keyword>
<evidence type="ECO:0000259" key="6">
    <source>
        <dbReference type="Pfam" id="PF07685"/>
    </source>
</evidence>
<dbReference type="InterPro" id="IPR033949">
    <property type="entry name" value="CobQ_GATase1"/>
</dbReference>
<dbReference type="Pfam" id="PF01656">
    <property type="entry name" value="CbiA"/>
    <property type="match status" value="1"/>
</dbReference>
<dbReference type="InterPro" id="IPR002586">
    <property type="entry name" value="CobQ/CobB/MinD/ParA_Nub-bd_dom"/>
</dbReference>
<evidence type="ECO:0000259" key="5">
    <source>
        <dbReference type="Pfam" id="PF01656"/>
    </source>
</evidence>
<protein>
    <recommendedName>
        <fullName evidence="4">Cobyric acid synthase</fullName>
    </recommendedName>
</protein>